<protein>
    <recommendedName>
        <fullName evidence="1">Copper-binding protein MbnP-like domain-containing protein</fullName>
    </recommendedName>
</protein>
<feature type="domain" description="Copper-binding protein MbnP-like" evidence="1">
    <location>
        <begin position="2"/>
        <end position="178"/>
    </location>
</feature>
<accession>A0ABS3QE25</accession>
<gene>
    <name evidence="2" type="ORF">J4E00_10590</name>
</gene>
<organism evidence="2 3">
    <name type="scientific">Hymenobacter negativus</name>
    <dbReference type="NCBI Taxonomy" id="2795026"/>
    <lineage>
        <taxon>Bacteria</taxon>
        <taxon>Pseudomonadati</taxon>
        <taxon>Bacteroidota</taxon>
        <taxon>Cytophagia</taxon>
        <taxon>Cytophagales</taxon>
        <taxon>Hymenobacteraceae</taxon>
        <taxon>Hymenobacter</taxon>
    </lineage>
</organism>
<comment type="caution">
    <text evidence="2">The sequence shown here is derived from an EMBL/GenBank/DDBJ whole genome shotgun (WGS) entry which is preliminary data.</text>
</comment>
<proteinExistence type="predicted"/>
<evidence type="ECO:0000313" key="2">
    <source>
        <dbReference type="EMBL" id="MBO2009499.1"/>
    </source>
</evidence>
<keyword evidence="3" id="KW-1185">Reference proteome</keyword>
<sequence length="205" mass="21846">MFGAEKLALETKAYPTSQNGPVTIATFRFYLSALRLTYTDGSTYTEPNSFHLIDAEIDASQAFTLSTAPTKPLRSISFCVGVDSLTNTSGAHGGDLEPGRGMYWAWHSGYINAKLEGRSPACANPRKAFEFHIGGFQAPYRSLRPVTLVVPFGAGASLVIRADAARWLGQLKLADNSSVLVPGAAAMRVADGYAGMFSIGAGDEE</sequence>
<evidence type="ECO:0000259" key="1">
    <source>
        <dbReference type="Pfam" id="PF20243"/>
    </source>
</evidence>
<dbReference type="Pfam" id="PF20243">
    <property type="entry name" value="MbnP"/>
    <property type="match status" value="1"/>
</dbReference>
<dbReference type="InterPro" id="IPR046863">
    <property type="entry name" value="MbnP-like_dom"/>
</dbReference>
<dbReference type="Proteomes" id="UP000664369">
    <property type="component" value="Unassembled WGS sequence"/>
</dbReference>
<dbReference type="EMBL" id="JAGETZ010000004">
    <property type="protein sequence ID" value="MBO2009499.1"/>
    <property type="molecule type" value="Genomic_DNA"/>
</dbReference>
<reference evidence="2 3" key="1">
    <citation type="submission" date="2021-03" db="EMBL/GenBank/DDBJ databases">
        <authorList>
            <person name="Kim M.K."/>
        </authorList>
    </citation>
    <scope>NUCLEOTIDE SEQUENCE [LARGE SCALE GENOMIC DNA]</scope>
    <source>
        <strain evidence="2 3">BT442</strain>
    </source>
</reference>
<name>A0ABS3QE25_9BACT</name>
<evidence type="ECO:0000313" key="3">
    <source>
        <dbReference type="Proteomes" id="UP000664369"/>
    </source>
</evidence>